<gene>
    <name evidence="3" type="ORF">KIN20_017553</name>
</gene>
<dbReference type="EMBL" id="JAHQIW010003527">
    <property type="protein sequence ID" value="KAJ1358967.1"/>
    <property type="molecule type" value="Genomic_DNA"/>
</dbReference>
<dbReference type="AlphaFoldDB" id="A0AAD5MI30"/>
<dbReference type="PANTHER" id="PTHR24637:SF262">
    <property type="entry name" value="CUTICLE COLLAGEN 34-RELATED"/>
    <property type="match status" value="1"/>
</dbReference>
<comment type="caution">
    <text evidence="3">The sequence shown here is derived from an EMBL/GenBank/DDBJ whole genome shotgun (WGS) entry which is preliminary data.</text>
</comment>
<accession>A0AAD5MI30</accession>
<dbReference type="PANTHER" id="PTHR24637">
    <property type="entry name" value="COLLAGEN"/>
    <property type="match status" value="1"/>
</dbReference>
<dbReference type="Pfam" id="PF01391">
    <property type="entry name" value="Collagen"/>
    <property type="match status" value="1"/>
</dbReference>
<dbReference type="InterPro" id="IPR008160">
    <property type="entry name" value="Collagen"/>
</dbReference>
<evidence type="ECO:0000313" key="3">
    <source>
        <dbReference type="EMBL" id="KAJ1358967.1"/>
    </source>
</evidence>
<evidence type="ECO:0000256" key="2">
    <source>
        <dbReference type="SAM" id="MobiDB-lite"/>
    </source>
</evidence>
<proteinExistence type="predicted"/>
<evidence type="ECO:0000256" key="1">
    <source>
        <dbReference type="ARBA" id="ARBA00022737"/>
    </source>
</evidence>
<feature type="region of interest" description="Disordered" evidence="2">
    <location>
        <begin position="1"/>
        <end position="43"/>
    </location>
</feature>
<reference evidence="3" key="1">
    <citation type="submission" date="2021-06" db="EMBL/GenBank/DDBJ databases">
        <title>Parelaphostrongylus tenuis whole genome reference sequence.</title>
        <authorList>
            <person name="Garwood T.J."/>
            <person name="Larsen P.A."/>
            <person name="Fountain-Jones N.M."/>
            <person name="Garbe J.R."/>
            <person name="Macchietto M.G."/>
            <person name="Kania S.A."/>
            <person name="Gerhold R.W."/>
            <person name="Richards J.E."/>
            <person name="Wolf T.M."/>
        </authorList>
    </citation>
    <scope>NUCLEOTIDE SEQUENCE</scope>
    <source>
        <strain evidence="3">MNPRO001-30</strain>
        <tissue evidence="3">Meninges</tissue>
    </source>
</reference>
<dbReference type="Proteomes" id="UP001196413">
    <property type="component" value="Unassembled WGS sequence"/>
</dbReference>
<feature type="compositionally biased region" description="Low complexity" evidence="2">
    <location>
        <begin position="22"/>
        <end position="32"/>
    </location>
</feature>
<organism evidence="3 4">
    <name type="scientific">Parelaphostrongylus tenuis</name>
    <name type="common">Meningeal worm</name>
    <dbReference type="NCBI Taxonomy" id="148309"/>
    <lineage>
        <taxon>Eukaryota</taxon>
        <taxon>Metazoa</taxon>
        <taxon>Ecdysozoa</taxon>
        <taxon>Nematoda</taxon>
        <taxon>Chromadorea</taxon>
        <taxon>Rhabditida</taxon>
        <taxon>Rhabditina</taxon>
        <taxon>Rhabditomorpha</taxon>
        <taxon>Strongyloidea</taxon>
        <taxon>Metastrongylidae</taxon>
        <taxon>Parelaphostrongylus</taxon>
    </lineage>
</organism>
<keyword evidence="4" id="KW-1185">Reference proteome</keyword>
<evidence type="ECO:0000313" key="4">
    <source>
        <dbReference type="Proteomes" id="UP001196413"/>
    </source>
</evidence>
<sequence length="68" mass="6972">MRQHTNEKISLGQPGPKGPTGPEGLAGARGRPGLPGPSGIPGLDGEKGICPKYCAIDGGIFFEDGTRR</sequence>
<evidence type="ECO:0008006" key="5">
    <source>
        <dbReference type="Google" id="ProtNLM"/>
    </source>
</evidence>
<name>A0AAD5MI30_PARTN</name>
<keyword evidence="1" id="KW-0677">Repeat</keyword>
<protein>
    <recommendedName>
        <fullName evidence="5">Collagen triple helix repeat protein</fullName>
    </recommendedName>
</protein>